<evidence type="ECO:0000259" key="2">
    <source>
        <dbReference type="Pfam" id="PF20493"/>
    </source>
</evidence>
<feature type="domain" description="WD-like" evidence="2">
    <location>
        <begin position="63"/>
        <end position="191"/>
    </location>
</feature>
<dbReference type="Pfam" id="PF20493">
    <property type="entry name" value="WD-like_fungi"/>
    <property type="match status" value="1"/>
</dbReference>
<feature type="chain" id="PRO_5042830192" description="WD-like domain-containing protein" evidence="1">
    <location>
        <begin position="21"/>
        <end position="192"/>
    </location>
</feature>
<dbReference type="InterPro" id="IPR046925">
    <property type="entry name" value="WD-like_fungi"/>
</dbReference>
<evidence type="ECO:0000313" key="4">
    <source>
        <dbReference type="Proteomes" id="UP001302676"/>
    </source>
</evidence>
<dbReference type="EMBL" id="MU853632">
    <property type="protein sequence ID" value="KAK4140412.1"/>
    <property type="molecule type" value="Genomic_DNA"/>
</dbReference>
<accession>A0AAN6UWB6</accession>
<organism evidence="3 4">
    <name type="scientific">Dichotomopilus funicola</name>
    <dbReference type="NCBI Taxonomy" id="1934379"/>
    <lineage>
        <taxon>Eukaryota</taxon>
        <taxon>Fungi</taxon>
        <taxon>Dikarya</taxon>
        <taxon>Ascomycota</taxon>
        <taxon>Pezizomycotina</taxon>
        <taxon>Sordariomycetes</taxon>
        <taxon>Sordariomycetidae</taxon>
        <taxon>Sordariales</taxon>
        <taxon>Chaetomiaceae</taxon>
        <taxon>Dichotomopilus</taxon>
    </lineage>
</organism>
<reference evidence="3" key="1">
    <citation type="journal article" date="2023" name="Mol. Phylogenet. Evol.">
        <title>Genome-scale phylogeny and comparative genomics of the fungal order Sordariales.</title>
        <authorList>
            <person name="Hensen N."/>
            <person name="Bonometti L."/>
            <person name="Westerberg I."/>
            <person name="Brannstrom I.O."/>
            <person name="Guillou S."/>
            <person name="Cros-Aarteil S."/>
            <person name="Calhoun S."/>
            <person name="Haridas S."/>
            <person name="Kuo A."/>
            <person name="Mondo S."/>
            <person name="Pangilinan J."/>
            <person name="Riley R."/>
            <person name="LaButti K."/>
            <person name="Andreopoulos B."/>
            <person name="Lipzen A."/>
            <person name="Chen C."/>
            <person name="Yan M."/>
            <person name="Daum C."/>
            <person name="Ng V."/>
            <person name="Clum A."/>
            <person name="Steindorff A."/>
            <person name="Ohm R.A."/>
            <person name="Martin F."/>
            <person name="Silar P."/>
            <person name="Natvig D.O."/>
            <person name="Lalanne C."/>
            <person name="Gautier V."/>
            <person name="Ament-Velasquez S.L."/>
            <person name="Kruys A."/>
            <person name="Hutchinson M.I."/>
            <person name="Powell A.J."/>
            <person name="Barry K."/>
            <person name="Miller A.N."/>
            <person name="Grigoriev I.V."/>
            <person name="Debuchy R."/>
            <person name="Gladieux P."/>
            <person name="Hiltunen Thoren M."/>
            <person name="Johannesson H."/>
        </authorList>
    </citation>
    <scope>NUCLEOTIDE SEQUENCE</scope>
    <source>
        <strain evidence="3">CBS 141.50</strain>
    </source>
</reference>
<dbReference type="Proteomes" id="UP001302676">
    <property type="component" value="Unassembled WGS sequence"/>
</dbReference>
<proteinExistence type="predicted"/>
<sequence>MRFTSTTALAILAYVSGALASPITTTTTTDSVQDLVPIGTETINGIDLVWYGSPEPSSANPHTRLTKAAVEFANANANTKRDCGTNDVKCSGSHKASNGVCQALLSALKANGGNTVSRSPRAVCQGQNNNQCCASWSVEVDGNLLYGDLYDAANKVIGQCNSGGSVSGLARNVNLAGTCATQCLSNRANGCS</sequence>
<dbReference type="AlphaFoldDB" id="A0AAN6UWB6"/>
<evidence type="ECO:0000256" key="1">
    <source>
        <dbReference type="SAM" id="SignalP"/>
    </source>
</evidence>
<keyword evidence="1" id="KW-0732">Signal</keyword>
<protein>
    <recommendedName>
        <fullName evidence="2">WD-like domain-containing protein</fullName>
    </recommendedName>
</protein>
<dbReference type="RefSeq" id="XP_062633783.1">
    <property type="nucleotide sequence ID" value="XM_062778319.1"/>
</dbReference>
<comment type="caution">
    <text evidence="3">The sequence shown here is derived from an EMBL/GenBank/DDBJ whole genome shotgun (WGS) entry which is preliminary data.</text>
</comment>
<feature type="signal peptide" evidence="1">
    <location>
        <begin position="1"/>
        <end position="20"/>
    </location>
</feature>
<reference evidence="3" key="2">
    <citation type="submission" date="2023-05" db="EMBL/GenBank/DDBJ databases">
        <authorList>
            <consortium name="Lawrence Berkeley National Laboratory"/>
            <person name="Steindorff A."/>
            <person name="Hensen N."/>
            <person name="Bonometti L."/>
            <person name="Westerberg I."/>
            <person name="Brannstrom I.O."/>
            <person name="Guillou S."/>
            <person name="Cros-Aarteil S."/>
            <person name="Calhoun S."/>
            <person name="Haridas S."/>
            <person name="Kuo A."/>
            <person name="Mondo S."/>
            <person name="Pangilinan J."/>
            <person name="Riley R."/>
            <person name="Labutti K."/>
            <person name="Andreopoulos B."/>
            <person name="Lipzen A."/>
            <person name="Chen C."/>
            <person name="Yanf M."/>
            <person name="Daum C."/>
            <person name="Ng V."/>
            <person name="Clum A."/>
            <person name="Ohm R."/>
            <person name="Martin F."/>
            <person name="Silar P."/>
            <person name="Natvig D."/>
            <person name="Lalanne C."/>
            <person name="Gautier V."/>
            <person name="Ament-Velasquez S.L."/>
            <person name="Kruys A."/>
            <person name="Hutchinson M.I."/>
            <person name="Powell A.J."/>
            <person name="Barry K."/>
            <person name="Miller A.N."/>
            <person name="Grigoriev I.V."/>
            <person name="Debuchy R."/>
            <person name="Gladieux P."/>
            <person name="Thoren M.H."/>
            <person name="Johannesson H."/>
        </authorList>
    </citation>
    <scope>NUCLEOTIDE SEQUENCE</scope>
    <source>
        <strain evidence="3">CBS 141.50</strain>
    </source>
</reference>
<keyword evidence="4" id="KW-1185">Reference proteome</keyword>
<evidence type="ECO:0000313" key="3">
    <source>
        <dbReference type="EMBL" id="KAK4140412.1"/>
    </source>
</evidence>
<name>A0AAN6UWB6_9PEZI</name>
<gene>
    <name evidence="3" type="ORF">C8A04DRAFT_14988</name>
</gene>
<dbReference type="GeneID" id="87814932"/>